<dbReference type="AlphaFoldDB" id="A0A7G9GL12"/>
<dbReference type="GO" id="GO:0016740">
    <property type="term" value="F:transferase activity"/>
    <property type="evidence" value="ECO:0007669"/>
    <property type="project" value="UniProtKB-UniRule"/>
</dbReference>
<dbReference type="PROSITE" id="PS51257">
    <property type="entry name" value="PROKAR_LIPOPROTEIN"/>
    <property type="match status" value="1"/>
</dbReference>
<keyword evidence="12" id="KW-1003">Cell membrane</keyword>
<keyword evidence="3 10" id="KW-0285">Flavoprotein</keyword>
<evidence type="ECO:0000256" key="2">
    <source>
        <dbReference type="ARBA" id="ARBA00016337"/>
    </source>
</evidence>
<comment type="function">
    <text evidence="12">Flavin transferase that catalyzes the transfer of the FMN moiety of FAD and its covalent binding to the hydroxyl group of a threonine residue in a target flavoprotein.</text>
</comment>
<evidence type="ECO:0000256" key="11">
    <source>
        <dbReference type="PIRSR" id="PIRSR006268-2"/>
    </source>
</evidence>
<proteinExistence type="inferred from homology"/>
<dbReference type="SUPFAM" id="SSF143631">
    <property type="entry name" value="ApbE-like"/>
    <property type="match status" value="1"/>
</dbReference>
<organism evidence="13 14">
    <name type="scientific">[Eubacterium] hominis</name>
    <dbReference type="NCBI Taxonomy" id="2764325"/>
    <lineage>
        <taxon>Bacteria</taxon>
        <taxon>Bacillati</taxon>
        <taxon>Bacillota</taxon>
        <taxon>Erysipelotrichia</taxon>
        <taxon>Erysipelotrichales</taxon>
        <taxon>Erysipelotrichaceae</taxon>
        <taxon>Amedibacillus</taxon>
    </lineage>
</organism>
<reference evidence="13 14" key="1">
    <citation type="submission" date="2020-08" db="EMBL/GenBank/DDBJ databases">
        <authorList>
            <person name="Liu C."/>
            <person name="Sun Q."/>
        </authorList>
    </citation>
    <scope>NUCLEOTIDE SEQUENCE [LARGE SCALE GENOMIC DNA]</scope>
    <source>
        <strain evidence="13 14">NSJ-61</strain>
    </source>
</reference>
<evidence type="ECO:0000313" key="14">
    <source>
        <dbReference type="Proteomes" id="UP000515856"/>
    </source>
</evidence>
<keyword evidence="4 10" id="KW-0808">Transferase</keyword>
<evidence type="ECO:0000256" key="9">
    <source>
        <dbReference type="ARBA" id="ARBA00048540"/>
    </source>
</evidence>
<dbReference type="Proteomes" id="UP000515856">
    <property type="component" value="Chromosome"/>
</dbReference>
<comment type="catalytic activity">
    <reaction evidence="9 10 12">
        <text>L-threonyl-[protein] + FAD = FMN-L-threonyl-[protein] + AMP + H(+)</text>
        <dbReference type="Rhea" id="RHEA:36847"/>
        <dbReference type="Rhea" id="RHEA-COMP:11060"/>
        <dbReference type="Rhea" id="RHEA-COMP:11061"/>
        <dbReference type="ChEBI" id="CHEBI:15378"/>
        <dbReference type="ChEBI" id="CHEBI:30013"/>
        <dbReference type="ChEBI" id="CHEBI:57692"/>
        <dbReference type="ChEBI" id="CHEBI:74257"/>
        <dbReference type="ChEBI" id="CHEBI:456215"/>
        <dbReference type="EC" id="2.7.1.180"/>
    </reaction>
</comment>
<gene>
    <name evidence="13" type="ORF">H9Q80_14745</name>
</gene>
<dbReference type="PANTHER" id="PTHR30040">
    <property type="entry name" value="THIAMINE BIOSYNTHESIS LIPOPROTEIN APBE"/>
    <property type="match status" value="1"/>
</dbReference>
<evidence type="ECO:0000256" key="6">
    <source>
        <dbReference type="ARBA" id="ARBA00022827"/>
    </source>
</evidence>
<dbReference type="InterPro" id="IPR024932">
    <property type="entry name" value="ApbE"/>
</dbReference>
<evidence type="ECO:0000313" key="13">
    <source>
        <dbReference type="EMBL" id="QNM11494.1"/>
    </source>
</evidence>
<feature type="binding site" evidence="11">
    <location>
        <position position="302"/>
    </location>
    <ligand>
        <name>Mg(2+)</name>
        <dbReference type="ChEBI" id="CHEBI:18420"/>
    </ligand>
</feature>
<name>A0A7G9GL12_9FIRM</name>
<evidence type="ECO:0000256" key="10">
    <source>
        <dbReference type="PIRNR" id="PIRNR006268"/>
    </source>
</evidence>
<keyword evidence="12" id="KW-0732">Signal</keyword>
<evidence type="ECO:0000256" key="1">
    <source>
        <dbReference type="ARBA" id="ARBA00011955"/>
    </source>
</evidence>
<dbReference type="KEGG" id="ehn:H9Q80_14745"/>
<dbReference type="GO" id="GO:0046872">
    <property type="term" value="F:metal ion binding"/>
    <property type="evidence" value="ECO:0007669"/>
    <property type="project" value="UniProtKB-UniRule"/>
</dbReference>
<feature type="binding site" evidence="11">
    <location>
        <position position="186"/>
    </location>
    <ligand>
        <name>Mg(2+)</name>
        <dbReference type="ChEBI" id="CHEBI:18420"/>
    </ligand>
</feature>
<dbReference type="EMBL" id="CP060636">
    <property type="protein sequence ID" value="QNM11494.1"/>
    <property type="molecule type" value="Genomic_DNA"/>
</dbReference>
<dbReference type="RefSeq" id="WP_158552257.1">
    <property type="nucleotide sequence ID" value="NZ_CP060636.1"/>
</dbReference>
<evidence type="ECO:0000256" key="3">
    <source>
        <dbReference type="ARBA" id="ARBA00022630"/>
    </source>
</evidence>
<keyword evidence="6 10" id="KW-0274">FAD</keyword>
<dbReference type="PANTHER" id="PTHR30040:SF2">
    <property type="entry name" value="FAD:PROTEIN FMN TRANSFERASE"/>
    <property type="match status" value="1"/>
</dbReference>
<evidence type="ECO:0000256" key="5">
    <source>
        <dbReference type="ARBA" id="ARBA00022723"/>
    </source>
</evidence>
<dbReference type="GO" id="GO:0005886">
    <property type="term" value="C:plasma membrane"/>
    <property type="evidence" value="ECO:0007669"/>
    <property type="project" value="UniProtKB-SubCell"/>
</dbReference>
<evidence type="ECO:0000256" key="7">
    <source>
        <dbReference type="ARBA" id="ARBA00022842"/>
    </source>
</evidence>
<feature type="chain" id="PRO_5039751491" description="FAD:protein FMN transferase" evidence="12">
    <location>
        <begin position="19"/>
        <end position="370"/>
    </location>
</feature>
<protein>
    <recommendedName>
        <fullName evidence="2 10">FAD:protein FMN transferase</fullName>
        <ecNumber evidence="1 10">2.7.1.180</ecNumber>
    </recommendedName>
    <alternativeName>
        <fullName evidence="8 10">Flavin transferase</fullName>
    </alternativeName>
</protein>
<evidence type="ECO:0000256" key="4">
    <source>
        <dbReference type="ARBA" id="ARBA00022679"/>
    </source>
</evidence>
<feature type="binding site" evidence="11">
    <location>
        <position position="306"/>
    </location>
    <ligand>
        <name>Mg(2+)</name>
        <dbReference type="ChEBI" id="CHEBI:18420"/>
    </ligand>
</feature>
<dbReference type="InterPro" id="IPR003374">
    <property type="entry name" value="ApbE-like_sf"/>
</dbReference>
<keyword evidence="14" id="KW-1185">Reference proteome</keyword>
<comment type="cofactor">
    <cofactor evidence="11">
        <name>Mg(2+)</name>
        <dbReference type="ChEBI" id="CHEBI:18420"/>
    </cofactor>
    <cofactor evidence="11">
        <name>Mn(2+)</name>
        <dbReference type="ChEBI" id="CHEBI:29035"/>
    </cofactor>
    <text evidence="11">Magnesium. Can also use manganese.</text>
</comment>
<evidence type="ECO:0000256" key="12">
    <source>
        <dbReference type="RuleBase" id="RU363002"/>
    </source>
</evidence>
<dbReference type="Gene3D" id="3.10.520.10">
    <property type="entry name" value="ApbE-like domains"/>
    <property type="match status" value="1"/>
</dbReference>
<keyword evidence="12" id="KW-0997">Cell inner membrane</keyword>
<dbReference type="EC" id="2.7.1.180" evidence="1 10"/>
<feature type="signal peptide" evidence="12">
    <location>
        <begin position="1"/>
        <end position="18"/>
    </location>
</feature>
<comment type="similarity">
    <text evidence="10 12">Belongs to the ApbE family.</text>
</comment>
<dbReference type="PIRSF" id="PIRSF006268">
    <property type="entry name" value="ApbE"/>
    <property type="match status" value="1"/>
</dbReference>
<keyword evidence="12" id="KW-0472">Membrane</keyword>
<keyword evidence="12" id="KW-0449">Lipoprotein</keyword>
<keyword evidence="5 10" id="KW-0479">Metal-binding</keyword>
<evidence type="ECO:0000256" key="8">
    <source>
        <dbReference type="ARBA" id="ARBA00031306"/>
    </source>
</evidence>
<keyword evidence="7 10" id="KW-0460">Magnesium</keyword>
<sequence length="370" mass="41658">MKKLICVLLVLFTMSACSEKAVSKHTTTMTDVGFDTFVNFTGYTTNEAQFEEYASDLKKEFKRYDKLFDKYNDYEGTHNIKTINDQAGIKPVKVDKEIIELLNLSKKYYEISNHQFDITMGEVLNIWHDYRDEGVKANEEGKESRIPSKAELEKAEKDSGWDKIEINEKDSTVYIKDKNTSLDVGGVAKGFTVEKVAKKLEADGLKHGIINAGGNVRLIGEKPDGDAWSVGLQIPNANELSSDSLLSLKFSESNSFVTSGDYQRYYMYKNEIMHHIIDPDTLFPAKHARSVTVICKDSGIADILSTTLYTMTYEEGTALLKNLQAKEGFSVEAIWVYDDQVKPEKGADTIDVKGYHIAMSDGLKEHTNIK</sequence>
<accession>A0A7G9GL12</accession>
<dbReference type="Pfam" id="PF02424">
    <property type="entry name" value="ApbE"/>
    <property type="match status" value="1"/>
</dbReference>
<comment type="subcellular location">
    <subcellularLocation>
        <location evidence="12">Cell inner membrane</location>
        <topology evidence="12">Lipid-anchor</topology>
        <orientation evidence="12">Periplasmic side</orientation>
    </subcellularLocation>
</comment>